<dbReference type="PANTHER" id="PTHR24416:SF611">
    <property type="entry name" value="TYROSINE-PROTEIN KINASE TRANSMEMBRANE RECEPTOR ROR"/>
    <property type="match status" value="1"/>
</dbReference>
<evidence type="ECO:0000313" key="2">
    <source>
        <dbReference type="EMBL" id="CAD5121327.1"/>
    </source>
</evidence>
<dbReference type="OrthoDB" id="28230at2759"/>
<accession>A0A7I8VYK8</accession>
<dbReference type="InterPro" id="IPR011009">
    <property type="entry name" value="Kinase-like_dom_sf"/>
</dbReference>
<feature type="domain" description="Protein kinase" evidence="1">
    <location>
        <begin position="61"/>
        <end position="347"/>
    </location>
</feature>
<dbReference type="GO" id="GO:0007169">
    <property type="term" value="P:cell surface receptor protein tyrosine kinase signaling pathway"/>
    <property type="evidence" value="ECO:0007669"/>
    <property type="project" value="TreeGrafter"/>
</dbReference>
<dbReference type="AlphaFoldDB" id="A0A7I8VYK8"/>
<reference evidence="2 3" key="1">
    <citation type="submission" date="2020-08" db="EMBL/GenBank/DDBJ databases">
        <authorList>
            <person name="Hejnol A."/>
        </authorList>
    </citation>
    <scope>NUCLEOTIDE SEQUENCE [LARGE SCALE GENOMIC DNA]</scope>
</reference>
<evidence type="ECO:0000259" key="1">
    <source>
        <dbReference type="PROSITE" id="PS50011"/>
    </source>
</evidence>
<keyword evidence="3" id="KW-1185">Reference proteome</keyword>
<protein>
    <submittedName>
        <fullName evidence="2">DgyrCDS9853</fullName>
    </submittedName>
</protein>
<dbReference type="PROSITE" id="PS50011">
    <property type="entry name" value="PROTEIN_KINASE_DOM"/>
    <property type="match status" value="1"/>
</dbReference>
<dbReference type="InterPro" id="IPR000719">
    <property type="entry name" value="Prot_kinase_dom"/>
</dbReference>
<dbReference type="Pfam" id="PF07714">
    <property type="entry name" value="PK_Tyr_Ser-Thr"/>
    <property type="match status" value="1"/>
</dbReference>
<dbReference type="GO" id="GO:0043235">
    <property type="term" value="C:receptor complex"/>
    <property type="evidence" value="ECO:0007669"/>
    <property type="project" value="TreeGrafter"/>
</dbReference>
<comment type="caution">
    <text evidence="2">The sequence shown here is derived from an EMBL/GenBank/DDBJ whole genome shotgun (WGS) entry which is preliminary data.</text>
</comment>
<dbReference type="PANTHER" id="PTHR24416">
    <property type="entry name" value="TYROSINE-PROTEIN KINASE RECEPTOR"/>
    <property type="match status" value="1"/>
</dbReference>
<dbReference type="SUPFAM" id="SSF56112">
    <property type="entry name" value="Protein kinase-like (PK-like)"/>
    <property type="match status" value="1"/>
</dbReference>
<name>A0A7I8VYK8_9ANNE</name>
<organism evidence="2 3">
    <name type="scientific">Dimorphilus gyrociliatus</name>
    <dbReference type="NCBI Taxonomy" id="2664684"/>
    <lineage>
        <taxon>Eukaryota</taxon>
        <taxon>Metazoa</taxon>
        <taxon>Spiralia</taxon>
        <taxon>Lophotrochozoa</taxon>
        <taxon>Annelida</taxon>
        <taxon>Polychaeta</taxon>
        <taxon>Polychaeta incertae sedis</taxon>
        <taxon>Dinophilidae</taxon>
        <taxon>Dimorphilus</taxon>
    </lineage>
</organism>
<dbReference type="GO" id="GO:0004714">
    <property type="term" value="F:transmembrane receptor protein tyrosine kinase activity"/>
    <property type="evidence" value="ECO:0007669"/>
    <property type="project" value="TreeGrafter"/>
</dbReference>
<sequence length="377" mass="43104">MGSLCECFAKLKLKRKEKSLRSFTLDSFTVKSEGTPRSESSVRSGEILITPHGLRIAKQKTEFHKFLRSNDLSTVLISRNRLQTGKLLAIVNKMRICNGTLRTSTKFLPVNVHILTGINNDEEKISILDSVRSLRHLKHPNIQIAKGACIEGGRGIRDGFEVLLITTERVHKHVTLKRLLEWALSNNSSLLTQHCALNFVVDICKGVNYLEENHLTGYDLTTSTCSIDIACRVKVSDLHWNSYDSELVRWRPPQSNCMTWTIGVVMWEIFSFASLPYSNIKANDLPGHLLNGLRLSKPENCSWNIYKAMHLCWHKDQDLRPSVRHLINLITGLLRFVPNSAPAHQLFPDTDQFEEDEYFPSKEYSFSSNEFIEDEYI</sequence>
<proteinExistence type="predicted"/>
<dbReference type="Proteomes" id="UP000549394">
    <property type="component" value="Unassembled WGS sequence"/>
</dbReference>
<evidence type="ECO:0000313" key="3">
    <source>
        <dbReference type="Proteomes" id="UP000549394"/>
    </source>
</evidence>
<dbReference type="InterPro" id="IPR001245">
    <property type="entry name" value="Ser-Thr/Tyr_kinase_cat_dom"/>
</dbReference>
<dbReference type="Gene3D" id="1.10.510.10">
    <property type="entry name" value="Transferase(Phosphotransferase) domain 1"/>
    <property type="match status" value="1"/>
</dbReference>
<gene>
    <name evidence="2" type="ORF">DGYR_LOCUS9292</name>
</gene>
<dbReference type="InterPro" id="IPR050122">
    <property type="entry name" value="RTK"/>
</dbReference>
<dbReference type="GO" id="GO:0005886">
    <property type="term" value="C:plasma membrane"/>
    <property type="evidence" value="ECO:0007669"/>
    <property type="project" value="TreeGrafter"/>
</dbReference>
<dbReference type="GO" id="GO:0005524">
    <property type="term" value="F:ATP binding"/>
    <property type="evidence" value="ECO:0007669"/>
    <property type="project" value="InterPro"/>
</dbReference>
<dbReference type="EMBL" id="CAJFCJ010000014">
    <property type="protein sequence ID" value="CAD5121327.1"/>
    <property type="molecule type" value="Genomic_DNA"/>
</dbReference>